<dbReference type="InterPro" id="IPR035996">
    <property type="entry name" value="4pyrrol_Methylase_sf"/>
</dbReference>
<comment type="caution">
    <text evidence="3">The sequence shown here is derived from an EMBL/GenBank/DDBJ whole genome shotgun (WGS) entry which is preliminary data.</text>
</comment>
<dbReference type="GO" id="GO:0006950">
    <property type="term" value="P:response to stress"/>
    <property type="evidence" value="ECO:0007669"/>
    <property type="project" value="UniProtKB-ARBA"/>
</dbReference>
<keyword evidence="4" id="KW-1185">Reference proteome</keyword>
<dbReference type="SUPFAM" id="SSF101386">
    <property type="entry name" value="all-alpha NTP pyrophosphatases"/>
    <property type="match status" value="2"/>
</dbReference>
<reference evidence="3 4" key="1">
    <citation type="submission" date="2019-03" db="EMBL/GenBank/DDBJ databases">
        <title>Genomic Encyclopedia of Type Strains, Phase IV (KMG-IV): sequencing the most valuable type-strain genomes for metagenomic binning, comparative biology and taxonomic classification.</title>
        <authorList>
            <person name="Goeker M."/>
        </authorList>
    </citation>
    <scope>NUCLEOTIDE SEQUENCE [LARGE SCALE GENOMIC DNA]</scope>
    <source>
        <strain evidence="3 4">DSM 20467</strain>
    </source>
</reference>
<feature type="domain" description="NTP pyrophosphohydrolase MazG-like" evidence="2">
    <location>
        <begin position="254"/>
        <end position="327"/>
    </location>
</feature>
<dbReference type="NCBIfam" id="TIGR00444">
    <property type="entry name" value="mazG"/>
    <property type="match status" value="1"/>
</dbReference>
<dbReference type="GO" id="GO:0046076">
    <property type="term" value="P:dTTP catabolic process"/>
    <property type="evidence" value="ECO:0007669"/>
    <property type="project" value="TreeGrafter"/>
</dbReference>
<name>A0A4R3K8C9_9FIRM</name>
<dbReference type="InterPro" id="IPR011551">
    <property type="entry name" value="NTP_PyrPHydrolase_MazG"/>
</dbReference>
<dbReference type="EMBL" id="SMAA01000007">
    <property type="protein sequence ID" value="TCS79256.1"/>
    <property type="molecule type" value="Genomic_DNA"/>
</dbReference>
<evidence type="ECO:0000313" key="4">
    <source>
        <dbReference type="Proteomes" id="UP000295188"/>
    </source>
</evidence>
<dbReference type="GO" id="GO:0032259">
    <property type="term" value="P:methylation"/>
    <property type="evidence" value="ECO:0007669"/>
    <property type="project" value="UniProtKB-KW"/>
</dbReference>
<dbReference type="InterPro" id="IPR000878">
    <property type="entry name" value="4pyrrol_Mease"/>
</dbReference>
<dbReference type="InterPro" id="IPR035013">
    <property type="entry name" value="YabN_N"/>
</dbReference>
<dbReference type="Pfam" id="PF00590">
    <property type="entry name" value="TP_methylase"/>
    <property type="match status" value="1"/>
</dbReference>
<evidence type="ECO:0000259" key="2">
    <source>
        <dbReference type="Pfam" id="PF03819"/>
    </source>
</evidence>
<dbReference type="RefSeq" id="WP_132548942.1">
    <property type="nucleotide sequence ID" value="NZ_SMAA01000007.1"/>
</dbReference>
<dbReference type="Proteomes" id="UP000295188">
    <property type="component" value="Unassembled WGS sequence"/>
</dbReference>
<feature type="domain" description="Tetrapyrrole methylase" evidence="1">
    <location>
        <begin position="6"/>
        <end position="206"/>
    </location>
</feature>
<dbReference type="GO" id="GO:0008168">
    <property type="term" value="F:methyltransferase activity"/>
    <property type="evidence" value="ECO:0007669"/>
    <property type="project" value="UniProtKB-KW"/>
</dbReference>
<dbReference type="InterPro" id="IPR024180">
    <property type="entry name" value="Tetrapyrrole_Mease/MazG_pred"/>
</dbReference>
<accession>A0A4R3K8C9</accession>
<dbReference type="InterPro" id="IPR048015">
    <property type="entry name" value="NTP-PPase_MazG-like_N"/>
</dbReference>
<gene>
    <name evidence="3" type="ORF">EDC37_10722</name>
</gene>
<dbReference type="InterPro" id="IPR004518">
    <property type="entry name" value="MazG-like_dom"/>
</dbReference>
<dbReference type="FunFam" id="1.10.287.1080:FF:000003">
    <property type="entry name" value="Nucleoside triphosphate pyrophosphohydrolase"/>
    <property type="match status" value="1"/>
</dbReference>
<dbReference type="SUPFAM" id="SSF53790">
    <property type="entry name" value="Tetrapyrrole methylase"/>
    <property type="match status" value="1"/>
</dbReference>
<dbReference type="GO" id="GO:0046061">
    <property type="term" value="P:dATP catabolic process"/>
    <property type="evidence" value="ECO:0007669"/>
    <property type="project" value="TreeGrafter"/>
</dbReference>
<protein>
    <submittedName>
        <fullName evidence="3">Tetrapyrrole methylase family protein/MazG family protein</fullName>
    </submittedName>
</protein>
<organism evidence="3 4">
    <name type="scientific">Pectinatus cerevisiiphilus</name>
    <dbReference type="NCBI Taxonomy" id="86956"/>
    <lineage>
        <taxon>Bacteria</taxon>
        <taxon>Bacillati</taxon>
        <taxon>Bacillota</taxon>
        <taxon>Negativicutes</taxon>
        <taxon>Selenomonadales</taxon>
        <taxon>Selenomonadaceae</taxon>
        <taxon>Pectinatus</taxon>
    </lineage>
</organism>
<evidence type="ECO:0000259" key="1">
    <source>
        <dbReference type="Pfam" id="PF00590"/>
    </source>
</evidence>
<evidence type="ECO:0000313" key="3">
    <source>
        <dbReference type="EMBL" id="TCS79256.1"/>
    </source>
</evidence>
<dbReference type="GO" id="GO:0046052">
    <property type="term" value="P:UTP catabolic process"/>
    <property type="evidence" value="ECO:0007669"/>
    <property type="project" value="TreeGrafter"/>
</dbReference>
<dbReference type="CDD" id="cd11723">
    <property type="entry name" value="YabN_N_like"/>
    <property type="match status" value="1"/>
</dbReference>
<dbReference type="PANTHER" id="PTHR30522:SF0">
    <property type="entry name" value="NUCLEOSIDE TRIPHOSPHATE PYROPHOSPHOHYDROLASE"/>
    <property type="match status" value="1"/>
</dbReference>
<dbReference type="GO" id="GO:0046047">
    <property type="term" value="P:TTP catabolic process"/>
    <property type="evidence" value="ECO:0007669"/>
    <property type="project" value="TreeGrafter"/>
</dbReference>
<feature type="domain" description="NTP pyrophosphohydrolase MazG-like" evidence="2">
    <location>
        <begin position="392"/>
        <end position="449"/>
    </location>
</feature>
<dbReference type="InterPro" id="IPR048011">
    <property type="entry name" value="NTP-PPase_MazG-like_C"/>
</dbReference>
<dbReference type="GO" id="GO:0046081">
    <property type="term" value="P:dUTP catabolic process"/>
    <property type="evidence" value="ECO:0007669"/>
    <property type="project" value="TreeGrafter"/>
</dbReference>
<dbReference type="GO" id="GO:0006203">
    <property type="term" value="P:dGTP catabolic process"/>
    <property type="evidence" value="ECO:0007669"/>
    <property type="project" value="TreeGrafter"/>
</dbReference>
<dbReference type="PANTHER" id="PTHR30522">
    <property type="entry name" value="NUCLEOSIDE TRIPHOSPHATE PYROPHOSPHOHYDROLASE"/>
    <property type="match status" value="1"/>
</dbReference>
<dbReference type="Pfam" id="PF03819">
    <property type="entry name" value="MazG"/>
    <property type="match status" value="2"/>
</dbReference>
<proteinExistence type="predicted"/>
<dbReference type="CDD" id="cd11528">
    <property type="entry name" value="NTP-PPase_MazG_Nterm"/>
    <property type="match status" value="1"/>
</dbReference>
<dbReference type="FunFam" id="1.10.287.1080:FF:000001">
    <property type="entry name" value="Nucleoside triphosphate pyrophosphohydrolase"/>
    <property type="match status" value="1"/>
</dbReference>
<keyword evidence="3" id="KW-0489">Methyltransferase</keyword>
<dbReference type="AlphaFoldDB" id="A0A4R3K8C9"/>
<dbReference type="Gene3D" id="1.10.287.1080">
    <property type="entry name" value="MazG-like"/>
    <property type="match status" value="2"/>
</dbReference>
<dbReference type="PIRSF" id="PIRSF002845">
    <property type="entry name" value="Ttrprl_mtas_MazG"/>
    <property type="match status" value="1"/>
</dbReference>
<dbReference type="CDD" id="cd11529">
    <property type="entry name" value="NTP-PPase_MazG_Cterm"/>
    <property type="match status" value="1"/>
</dbReference>
<keyword evidence="3" id="KW-0808">Transferase</keyword>
<sequence>MGSIKIIGLGPSGAELITKETWELMEQAENLCLRTKYHPAVTDLAKAGIKFFSYDYLYEREKAFEDVYKQISSDVVQRAQKGEDVVYAVPGSPMVAEKTVGFIKKLAASEKISVQIYPGMSFLEVLYTQLGVDPIDGLLITDALSLTEQAANVSTGMVITQLYDVHTASEVKLTLMEELPDDYEVILLYRLGLPEEKIYKLPLYEIDRHKEIDYLTSLYVPALPHKQKQFTLSPLEAIIKRLRAPGGCPWDIIQTHKTLRQNLIEEVYEVIEAIDFEDPKLLCEELGDLLMQIVFHARMAEETGLFSMQDVVDGVTEKLVRRHPHVFGDVTVKDAGEVLLNWEAIKRREKSERKSVLDGVPKDLPALMSAYKLQNKADKVGFDWKNITPVWEKLSEEINELKEAAASGNHARIEDELGDVLFTVVNLSRFLKVGAELALLASNRKFRNRFTYIEKKVQAQHQAWQDFTLKELDKLWDEAKSFEKNS</sequence>
<dbReference type="Gene3D" id="3.40.1010.10">
    <property type="entry name" value="Cobalt-precorrin-4 Transmethylase, Domain 1"/>
    <property type="match status" value="1"/>
</dbReference>
<dbReference type="GO" id="GO:0047429">
    <property type="term" value="F:nucleoside triphosphate diphosphatase activity"/>
    <property type="evidence" value="ECO:0007669"/>
    <property type="project" value="InterPro"/>
</dbReference>
<dbReference type="NCBIfam" id="NF007113">
    <property type="entry name" value="PRK09562.1"/>
    <property type="match status" value="1"/>
</dbReference>
<dbReference type="OrthoDB" id="9808939at2"/>
<dbReference type="InterPro" id="IPR014777">
    <property type="entry name" value="4pyrrole_Mease_sub1"/>
</dbReference>